<organism evidence="1 2">
    <name type="scientific">Corynebacterium felinum</name>
    <dbReference type="NCBI Taxonomy" id="131318"/>
    <lineage>
        <taxon>Bacteria</taxon>
        <taxon>Bacillati</taxon>
        <taxon>Actinomycetota</taxon>
        <taxon>Actinomycetes</taxon>
        <taxon>Mycobacteriales</taxon>
        <taxon>Corynebacteriaceae</taxon>
        <taxon>Corynebacterium</taxon>
    </lineage>
</organism>
<reference evidence="1 2" key="1">
    <citation type="submission" date="2023-07" db="EMBL/GenBank/DDBJ databases">
        <title>Sequencing the genomes of 1000 actinobacteria strains.</title>
        <authorList>
            <person name="Klenk H.-P."/>
        </authorList>
    </citation>
    <scope>NUCLEOTIDE SEQUENCE [LARGE SCALE GENOMIC DNA]</scope>
    <source>
        <strain evidence="1 2">DSM 44508</strain>
    </source>
</reference>
<dbReference type="RefSeq" id="WP_277104004.1">
    <property type="nucleotide sequence ID" value="NZ_BAAAJS010000074.1"/>
</dbReference>
<accession>A0ABU2B5Z6</accession>
<evidence type="ECO:0000313" key="2">
    <source>
        <dbReference type="Proteomes" id="UP001183619"/>
    </source>
</evidence>
<evidence type="ECO:0000313" key="1">
    <source>
        <dbReference type="EMBL" id="MDR7353696.1"/>
    </source>
</evidence>
<proteinExistence type="predicted"/>
<protein>
    <recommendedName>
        <fullName evidence="3">DUF2750 domain-containing protein</fullName>
    </recommendedName>
</protein>
<name>A0ABU2B5Z6_9CORY</name>
<gene>
    <name evidence="1" type="ORF">J2S37_000234</name>
</gene>
<dbReference type="EMBL" id="JAVDYF010000001">
    <property type="protein sequence ID" value="MDR7353696.1"/>
    <property type="molecule type" value="Genomic_DNA"/>
</dbReference>
<evidence type="ECO:0008006" key="3">
    <source>
        <dbReference type="Google" id="ProtNLM"/>
    </source>
</evidence>
<dbReference type="Proteomes" id="UP001183619">
    <property type="component" value="Unassembled WGS sequence"/>
</dbReference>
<sequence>MTNPLSPADFADLKALIETPAALDSIRAYEDYRYQLSQLDDAEKPDKNTTVFVDAKDLVWAWLADGSELGFAHYTSMEVLYAWEGQPRFDIWQEHYIDILFAYIDEYEFIDPPFIAMIDAAGGLNH</sequence>
<comment type="caution">
    <text evidence="1">The sequence shown here is derived from an EMBL/GenBank/DDBJ whole genome shotgun (WGS) entry which is preliminary data.</text>
</comment>
<keyword evidence="2" id="KW-1185">Reference proteome</keyword>